<evidence type="ECO:0000313" key="4">
    <source>
        <dbReference type="Proteomes" id="UP000886805"/>
    </source>
</evidence>
<feature type="non-terminal residue" evidence="3">
    <location>
        <position position="231"/>
    </location>
</feature>
<dbReference type="EMBL" id="DXEQ01000128">
    <property type="protein sequence ID" value="HIX72275.1"/>
    <property type="molecule type" value="Genomic_DNA"/>
</dbReference>
<proteinExistence type="predicted"/>
<name>A0A9D1X6A6_9FIRM</name>
<reference evidence="3" key="2">
    <citation type="submission" date="2021-04" db="EMBL/GenBank/DDBJ databases">
        <authorList>
            <person name="Gilroy R."/>
        </authorList>
    </citation>
    <scope>NUCLEOTIDE SEQUENCE</scope>
    <source>
        <strain evidence="3">ChiSxjej3B15-1167</strain>
    </source>
</reference>
<dbReference type="Pfam" id="PF14285">
    <property type="entry name" value="DUF4367"/>
    <property type="match status" value="1"/>
</dbReference>
<organism evidence="3 4">
    <name type="scientific">Candidatus Anaerobutyricum stercoripullorum</name>
    <dbReference type="NCBI Taxonomy" id="2838456"/>
    <lineage>
        <taxon>Bacteria</taxon>
        <taxon>Bacillati</taxon>
        <taxon>Bacillota</taxon>
        <taxon>Clostridia</taxon>
        <taxon>Lachnospirales</taxon>
        <taxon>Lachnospiraceae</taxon>
        <taxon>Anaerobutyricum</taxon>
    </lineage>
</organism>
<feature type="domain" description="DUF4367" evidence="2">
    <location>
        <begin position="117"/>
        <end position="216"/>
    </location>
</feature>
<reference evidence="3" key="1">
    <citation type="journal article" date="2021" name="PeerJ">
        <title>Extensive microbial diversity within the chicken gut microbiome revealed by metagenomics and culture.</title>
        <authorList>
            <person name="Gilroy R."/>
            <person name="Ravi A."/>
            <person name="Getino M."/>
            <person name="Pursley I."/>
            <person name="Horton D.L."/>
            <person name="Alikhan N.F."/>
            <person name="Baker D."/>
            <person name="Gharbi K."/>
            <person name="Hall N."/>
            <person name="Watson M."/>
            <person name="Adriaenssens E.M."/>
            <person name="Foster-Nyarko E."/>
            <person name="Jarju S."/>
            <person name="Secka A."/>
            <person name="Antonio M."/>
            <person name="Oren A."/>
            <person name="Chaudhuri R.R."/>
            <person name="La Ragione R."/>
            <person name="Hildebrand F."/>
            <person name="Pallen M.J."/>
        </authorList>
    </citation>
    <scope>NUCLEOTIDE SEQUENCE</scope>
    <source>
        <strain evidence="3">ChiSxjej3B15-1167</strain>
    </source>
</reference>
<sequence>MRRLLKRHALSARHPGAGRIDRNSSQDDSFLLQLRARRPKAGSFRLRRRYLAVAALLMVFASVAALASKTVRNGLAQLRLQFFPDNVTIEAAPEPATEQAANGQTGPTATKKFHAYKWKEVPEGYYITLEEENSEFGYYIIDFENDSKSFIHYVQNDALAYTSYITYDDKEGYQRKIHLGGIQAYSISDGRRNTIFYEKDGYLFEFMSNQPEEIIIDYINISGILDYEYEN</sequence>
<dbReference type="AlphaFoldDB" id="A0A9D1X6A6"/>
<dbReference type="Proteomes" id="UP000886805">
    <property type="component" value="Unassembled WGS sequence"/>
</dbReference>
<keyword evidence="1" id="KW-0812">Transmembrane</keyword>
<evidence type="ECO:0000256" key="1">
    <source>
        <dbReference type="SAM" id="Phobius"/>
    </source>
</evidence>
<protein>
    <submittedName>
        <fullName evidence="3">DUF4367 domain-containing protein</fullName>
    </submittedName>
</protein>
<comment type="caution">
    <text evidence="3">The sequence shown here is derived from an EMBL/GenBank/DDBJ whole genome shotgun (WGS) entry which is preliminary data.</text>
</comment>
<keyword evidence="1" id="KW-1133">Transmembrane helix</keyword>
<keyword evidence="1" id="KW-0472">Membrane</keyword>
<dbReference type="InterPro" id="IPR025377">
    <property type="entry name" value="DUF4367"/>
</dbReference>
<evidence type="ECO:0000313" key="3">
    <source>
        <dbReference type="EMBL" id="HIX72275.1"/>
    </source>
</evidence>
<evidence type="ECO:0000259" key="2">
    <source>
        <dbReference type="Pfam" id="PF14285"/>
    </source>
</evidence>
<gene>
    <name evidence="3" type="ORF">H9849_04565</name>
</gene>
<feature type="transmembrane region" description="Helical" evidence="1">
    <location>
        <begin position="50"/>
        <end position="68"/>
    </location>
</feature>
<accession>A0A9D1X6A6</accession>